<keyword evidence="4" id="KW-0456">Lyase</keyword>
<dbReference type="GO" id="GO:0003941">
    <property type="term" value="F:L-serine ammonia-lyase activity"/>
    <property type="evidence" value="ECO:0007669"/>
    <property type="project" value="TreeGrafter"/>
</dbReference>
<dbReference type="EC" id="4.2.3.1" evidence="5"/>
<dbReference type="NCBIfam" id="TIGR00260">
    <property type="entry name" value="thrC"/>
    <property type="match status" value="1"/>
</dbReference>
<dbReference type="GO" id="GO:0009097">
    <property type="term" value="P:isoleucine biosynthetic process"/>
    <property type="evidence" value="ECO:0007669"/>
    <property type="project" value="TreeGrafter"/>
</dbReference>
<dbReference type="InterPro" id="IPR050147">
    <property type="entry name" value="Ser/Thr_Dehydratase"/>
</dbReference>
<comment type="cofactor">
    <cofactor evidence="1 6">
        <name>pyridoxal 5'-phosphate</name>
        <dbReference type="ChEBI" id="CHEBI:597326"/>
    </cofactor>
</comment>
<keyword evidence="9" id="KW-1185">Reference proteome</keyword>
<evidence type="ECO:0000259" key="7">
    <source>
        <dbReference type="Pfam" id="PF00291"/>
    </source>
</evidence>
<feature type="domain" description="Tryptophan synthase beta chain-like PALP" evidence="7">
    <location>
        <begin position="75"/>
        <end position="375"/>
    </location>
</feature>
<comment type="similarity">
    <text evidence="2">Belongs to the threonine synthase family.</text>
</comment>
<dbReference type="GO" id="GO:0006565">
    <property type="term" value="P:L-serine catabolic process"/>
    <property type="evidence" value="ECO:0007669"/>
    <property type="project" value="TreeGrafter"/>
</dbReference>
<dbReference type="EMBL" id="FQZL01000013">
    <property type="protein sequence ID" value="SHJ19918.1"/>
    <property type="molecule type" value="Genomic_DNA"/>
</dbReference>
<dbReference type="InterPro" id="IPR004450">
    <property type="entry name" value="Thr_synthase-like"/>
</dbReference>
<dbReference type="PANTHER" id="PTHR48078:SF6">
    <property type="entry name" value="L-THREONINE DEHYDRATASE CATABOLIC TDCB"/>
    <property type="match status" value="1"/>
</dbReference>
<evidence type="ECO:0000313" key="8">
    <source>
        <dbReference type="EMBL" id="SHJ19918.1"/>
    </source>
</evidence>
<feature type="modified residue" description="N6-(pyridoxal phosphate)lysine" evidence="6">
    <location>
        <position position="109"/>
    </location>
</feature>
<dbReference type="GO" id="GO:0009088">
    <property type="term" value="P:threonine biosynthetic process"/>
    <property type="evidence" value="ECO:0007669"/>
    <property type="project" value="UniProtKB-UniRule"/>
</dbReference>
<dbReference type="SUPFAM" id="SSF53686">
    <property type="entry name" value="Tryptophan synthase beta subunit-like PLP-dependent enzymes"/>
    <property type="match status" value="1"/>
</dbReference>
<dbReference type="OrthoDB" id="9778118at2"/>
<dbReference type="Proteomes" id="UP000184052">
    <property type="component" value="Unassembled WGS sequence"/>
</dbReference>
<evidence type="ECO:0000256" key="1">
    <source>
        <dbReference type="ARBA" id="ARBA00001933"/>
    </source>
</evidence>
<sequence length="409" mass="44586">MAEYYLECITCGRKYKPEKGLYWCSDCGSIMGTLQVIYDYESLKKLEDWKKVFSPKGSIVQFEKLLPVGFSTDIDRFIGGTPLFKFRNKFGIKDMMIKFDGISMSGSYKDRASIIAVNKALEEGYDTIFCASTGNAASSLGLLSAHTALETYIFVPATIPGGKLAQLVAAGAKIISIETTYDQAFDISLEIGLRNNWYCRNSAVNPYLLEGKKTGAYEILVQNKYEVPDYCIVAVGDGTVISSLCKGFSEFYKLGLVEKTPKVIGVQAEGAATVKHVFEKGRPFKPIIEDADTVADSICVGNPRDVIKACSFMEENGGYFESVSDEEILAAIAQLAGETGVFAEPAGAAPLACLKKLLFKGVINPGDDVCLMVTGNGLKDVDALGKMSDIRKYTVEEAYKLFEGVKNEV</sequence>
<evidence type="ECO:0000256" key="2">
    <source>
        <dbReference type="ARBA" id="ARBA00005517"/>
    </source>
</evidence>
<keyword evidence="3 6" id="KW-0663">Pyridoxal phosphate</keyword>
<evidence type="ECO:0000256" key="3">
    <source>
        <dbReference type="ARBA" id="ARBA00022898"/>
    </source>
</evidence>
<dbReference type="STRING" id="1121476.SAMN02745751_01970"/>
<dbReference type="InterPro" id="IPR001926">
    <property type="entry name" value="TrpB-like_PALP"/>
</dbReference>
<dbReference type="RefSeq" id="WP_073049417.1">
    <property type="nucleotide sequence ID" value="NZ_FQZL01000013.1"/>
</dbReference>
<dbReference type="GO" id="GO:0004795">
    <property type="term" value="F:threonine synthase activity"/>
    <property type="evidence" value="ECO:0007669"/>
    <property type="project" value="UniProtKB-UniRule"/>
</dbReference>
<dbReference type="CDD" id="cd01563">
    <property type="entry name" value="Thr-synth_1"/>
    <property type="match status" value="1"/>
</dbReference>
<dbReference type="GO" id="GO:0004794">
    <property type="term" value="F:threonine deaminase activity"/>
    <property type="evidence" value="ECO:0007669"/>
    <property type="project" value="TreeGrafter"/>
</dbReference>
<name>A0A1M6HCD5_9FIRM</name>
<proteinExistence type="inferred from homology"/>
<protein>
    <recommendedName>
        <fullName evidence="5">Threonine synthase</fullName>
        <ecNumber evidence="5">4.2.3.1</ecNumber>
    </recommendedName>
</protein>
<evidence type="ECO:0000313" key="9">
    <source>
        <dbReference type="Proteomes" id="UP000184052"/>
    </source>
</evidence>
<dbReference type="GO" id="GO:0006567">
    <property type="term" value="P:L-threonine catabolic process"/>
    <property type="evidence" value="ECO:0007669"/>
    <property type="project" value="TreeGrafter"/>
</dbReference>
<dbReference type="Gene3D" id="3.40.50.1100">
    <property type="match status" value="2"/>
</dbReference>
<dbReference type="AlphaFoldDB" id="A0A1M6HCD5"/>
<gene>
    <name evidence="8" type="ORF">SAMN02745751_01970</name>
</gene>
<dbReference type="InterPro" id="IPR036052">
    <property type="entry name" value="TrpB-like_PALP_sf"/>
</dbReference>
<evidence type="ECO:0000256" key="6">
    <source>
        <dbReference type="PIRSR" id="PIRSR604450-51"/>
    </source>
</evidence>
<dbReference type="Pfam" id="PF00291">
    <property type="entry name" value="PALP"/>
    <property type="match status" value="1"/>
</dbReference>
<evidence type="ECO:0000256" key="5">
    <source>
        <dbReference type="NCBIfam" id="TIGR00260"/>
    </source>
</evidence>
<evidence type="ECO:0000256" key="4">
    <source>
        <dbReference type="ARBA" id="ARBA00023239"/>
    </source>
</evidence>
<dbReference type="PANTHER" id="PTHR48078">
    <property type="entry name" value="THREONINE DEHYDRATASE, MITOCHONDRIAL-RELATED"/>
    <property type="match status" value="1"/>
</dbReference>
<reference evidence="8 9" key="1">
    <citation type="submission" date="2016-11" db="EMBL/GenBank/DDBJ databases">
        <authorList>
            <person name="Jaros S."/>
            <person name="Januszkiewicz K."/>
            <person name="Wedrychowicz H."/>
        </authorList>
    </citation>
    <scope>NUCLEOTIDE SEQUENCE [LARGE SCALE GENOMIC DNA]</scope>
    <source>
        <strain evidence="8 9">DSM 17477</strain>
    </source>
</reference>
<organism evidence="8 9">
    <name type="scientific">Dethiosulfatibacter aminovorans DSM 17477</name>
    <dbReference type="NCBI Taxonomy" id="1121476"/>
    <lineage>
        <taxon>Bacteria</taxon>
        <taxon>Bacillati</taxon>
        <taxon>Bacillota</taxon>
        <taxon>Tissierellia</taxon>
        <taxon>Dethiosulfatibacter</taxon>
    </lineage>
</organism>
<accession>A0A1M6HCD5</accession>